<evidence type="ECO:0000259" key="3">
    <source>
        <dbReference type="PROSITE" id="PS51175"/>
    </source>
</evidence>
<dbReference type="PANTHER" id="PTHR36453:SF1">
    <property type="entry name" value="RIGHT HANDED BETA HELIX DOMAIN-CONTAINING PROTEIN"/>
    <property type="match status" value="1"/>
</dbReference>
<feature type="signal peptide" evidence="2">
    <location>
        <begin position="1"/>
        <end position="23"/>
    </location>
</feature>
<name>A0A8J8M8N0_9FIRM</name>
<dbReference type="CDD" id="cd04084">
    <property type="entry name" value="CBM6_xylanase-like"/>
    <property type="match status" value="1"/>
</dbReference>
<dbReference type="SUPFAM" id="SSF49785">
    <property type="entry name" value="Galactose-binding domain-like"/>
    <property type="match status" value="2"/>
</dbReference>
<dbReference type="InterPro" id="IPR008979">
    <property type="entry name" value="Galactose-bd-like_sf"/>
</dbReference>
<feature type="domain" description="CBM6" evidence="3">
    <location>
        <begin position="988"/>
        <end position="1107"/>
    </location>
</feature>
<dbReference type="RefSeq" id="WP_212692617.1">
    <property type="nucleotide sequence ID" value="NZ_CP058561.1"/>
</dbReference>
<protein>
    <submittedName>
        <fullName evidence="4">NPCBM/NEW2 domain-containing protein</fullName>
    </submittedName>
</protein>
<dbReference type="EMBL" id="CP058561">
    <property type="protein sequence ID" value="QUH28384.1"/>
    <property type="molecule type" value="Genomic_DNA"/>
</dbReference>
<dbReference type="Pfam" id="PF03422">
    <property type="entry name" value="CBM_6"/>
    <property type="match status" value="1"/>
</dbReference>
<proteinExistence type="predicted"/>
<dbReference type="PANTHER" id="PTHR36453">
    <property type="entry name" value="SECRETED PROTEIN-RELATED"/>
    <property type="match status" value="1"/>
</dbReference>
<dbReference type="SUPFAM" id="SSF49265">
    <property type="entry name" value="Fibronectin type III"/>
    <property type="match status" value="1"/>
</dbReference>
<evidence type="ECO:0000313" key="5">
    <source>
        <dbReference type="Proteomes" id="UP000677305"/>
    </source>
</evidence>
<feature type="chain" id="PRO_5035299740" evidence="2">
    <location>
        <begin position="24"/>
        <end position="1108"/>
    </location>
</feature>
<dbReference type="InterPro" id="IPR005084">
    <property type="entry name" value="CBM6"/>
</dbReference>
<evidence type="ECO:0000256" key="2">
    <source>
        <dbReference type="SAM" id="SignalP"/>
    </source>
</evidence>
<evidence type="ECO:0000256" key="1">
    <source>
        <dbReference type="ARBA" id="ARBA00022729"/>
    </source>
</evidence>
<dbReference type="PROSITE" id="PS51175">
    <property type="entry name" value="CBM6"/>
    <property type="match status" value="1"/>
</dbReference>
<dbReference type="InterPro" id="IPR036116">
    <property type="entry name" value="FN3_sf"/>
</dbReference>
<dbReference type="Pfam" id="PF13229">
    <property type="entry name" value="Beta_helix"/>
    <property type="match status" value="2"/>
</dbReference>
<dbReference type="Pfam" id="PF08305">
    <property type="entry name" value="NPCBM"/>
    <property type="match status" value="1"/>
</dbReference>
<reference evidence="4 5" key="1">
    <citation type="submission" date="2020-07" db="EMBL/GenBank/DDBJ databases">
        <title>Vallitalea guaymasensis genome.</title>
        <authorList>
            <person name="Postec A."/>
        </authorList>
    </citation>
    <scope>NUCLEOTIDE SEQUENCE [LARGE SCALE GENOMIC DNA]</scope>
    <source>
        <strain evidence="4 5">Ra1766G1</strain>
    </source>
</reference>
<dbReference type="InterPro" id="IPR039448">
    <property type="entry name" value="Beta_helix"/>
</dbReference>
<dbReference type="SMART" id="SM00606">
    <property type="entry name" value="CBD_IV"/>
    <property type="match status" value="1"/>
</dbReference>
<dbReference type="InterPro" id="IPR013222">
    <property type="entry name" value="Glyco_hyd_98_carb-bd"/>
</dbReference>
<gene>
    <name evidence="4" type="ORF">HYG85_05400</name>
</gene>
<dbReference type="InterPro" id="IPR006626">
    <property type="entry name" value="PbH1"/>
</dbReference>
<dbReference type="Gene3D" id="2.160.20.10">
    <property type="entry name" value="Single-stranded right-handed beta-helix, Pectin lyase-like"/>
    <property type="match status" value="2"/>
</dbReference>
<accession>A0A8J8M8N0</accession>
<dbReference type="InterPro" id="IPR013783">
    <property type="entry name" value="Ig-like_fold"/>
</dbReference>
<dbReference type="Gene3D" id="2.60.40.10">
    <property type="entry name" value="Immunoglobulins"/>
    <property type="match status" value="1"/>
</dbReference>
<dbReference type="Gene3D" id="2.60.120.260">
    <property type="entry name" value="Galactose-binding domain-like"/>
    <property type="match status" value="1"/>
</dbReference>
<dbReference type="InterPro" id="IPR011050">
    <property type="entry name" value="Pectin_lyase_fold/virulence"/>
</dbReference>
<dbReference type="GO" id="GO:0030246">
    <property type="term" value="F:carbohydrate binding"/>
    <property type="evidence" value="ECO:0007669"/>
    <property type="project" value="InterPro"/>
</dbReference>
<dbReference type="InterPro" id="IPR038637">
    <property type="entry name" value="NPCBM_sf"/>
</dbReference>
<dbReference type="InterPro" id="IPR006584">
    <property type="entry name" value="Cellulose-bd_IV"/>
</dbReference>
<dbReference type="Gene3D" id="2.60.120.1060">
    <property type="entry name" value="NPCBM/NEW2 domain"/>
    <property type="match status" value="1"/>
</dbReference>
<dbReference type="SMART" id="SM00710">
    <property type="entry name" value="PbH1"/>
    <property type="match status" value="9"/>
</dbReference>
<dbReference type="SUPFAM" id="SSF51126">
    <property type="entry name" value="Pectin lyase-like"/>
    <property type="match status" value="1"/>
</dbReference>
<dbReference type="AlphaFoldDB" id="A0A8J8M8N0"/>
<dbReference type="SMART" id="SM00776">
    <property type="entry name" value="NPCBM"/>
    <property type="match status" value="1"/>
</dbReference>
<keyword evidence="5" id="KW-1185">Reference proteome</keyword>
<keyword evidence="1 2" id="KW-0732">Signal</keyword>
<dbReference type="Proteomes" id="UP000677305">
    <property type="component" value="Chromosome"/>
</dbReference>
<dbReference type="KEGG" id="vgu:HYG85_05400"/>
<dbReference type="InterPro" id="IPR012334">
    <property type="entry name" value="Pectin_lyas_fold"/>
</dbReference>
<evidence type="ECO:0000313" key="4">
    <source>
        <dbReference type="EMBL" id="QUH28384.1"/>
    </source>
</evidence>
<sequence>MGNKSINKLMSLLCIITLLSVFAAPVLTSSNVFANTSISYYVSPEGNDQNSGTQQEPFGTLEGARNAIRTLKSSSSLPASGVTVYLREGTYNMSSSFELTAEDSGTESSPIIYKAYNGEDVRIMGGYDIDSTGFVGVTDQTILNRLPAESRDKVLQIDLNTQGISQYGEISKAGFGWPKLPPAPELFINNKTMTLARYPNQGYMTTGSINNQGFIPRNHVDDDPSDPGYVSPDEYINQQGPIFSYSDTRASRWTDEDEIWLFGYWKWDWADDNLKIKNLNTSSKQIEADHPSFYGIISGKRYFAYNLLSEIDMPGEWYLDRTSGILYIYPESDLASSKIQLSTLNVPLIKMAGTSYVTIEDITFELSRSDGIHMTNADNNLIAKCTFRRLGQRAVVIGDPSSIGHSTNDPATIPDGGTNNGIVGCEIYETGAGGVFVAGGDRISLTPGNNYVENNHFYDFARIIRTYTPAISLKGVGNRASHNLIHNAPHFAIEFGGNDHIIENNELYNVVYETSDAGAIYTGRDWTYRGNVIRDNYIHSIPTIGGHGSHGVYLDDAMSSAEITGNVFYNISSRAFLIGGGRDNIISNNIMIDCGMSLSLDDRLLGWASDSAKAPDGTHYKRLIAMPYQQEPWSSRYPELVNIWSDSPAIPKGNVITNNVIYKSGAMSIASKASQYGTINNNLTLSASDNPGFVDEANNNFALRSDSMIYQQLPNFQAIDFDNMGLKVDTYRSNLNSAFGDFTAVSPQNNDTDLNAAGVELEWTPCEGADYYNVLVATDSDFTNIVFDENVETNKRSIGGLTPNTTYYWKVVASSNANCLSGVEKMNTNGILQFTTGEASGSTFLSDMNWTSWTGYQEPNKDVDRDGDSLNINGQTYTKGIGTHANSTIIYNLNGNYTRFLSDIGVDDDVNDKGTIVFKVYLDDVLKYDSNEMTGSSATKYIDIDVTSGNELKLEVTDSGDGIHYDHANWANARLEGGNGGIPTTQPIMIQAENYSSMSGISNGGDMIGSCDNGDWVCYNNIDLSTGYNLLKTNVAVPAQYAGSRAEVRLDSTTGTLIGTFTIQATGAFDVFEEQSINIVGASGTHDIYVVFKDYYGVGNFDWFEFSN</sequence>
<organism evidence="4 5">
    <name type="scientific">Vallitalea guaymasensis</name>
    <dbReference type="NCBI Taxonomy" id="1185412"/>
    <lineage>
        <taxon>Bacteria</taxon>
        <taxon>Bacillati</taxon>
        <taxon>Bacillota</taxon>
        <taxon>Clostridia</taxon>
        <taxon>Lachnospirales</taxon>
        <taxon>Vallitaleaceae</taxon>
        <taxon>Vallitalea</taxon>
    </lineage>
</organism>